<dbReference type="PANTHER" id="PTHR10429">
    <property type="entry name" value="DNA-3-METHYLADENINE GLYCOSYLASE"/>
    <property type="match status" value="1"/>
</dbReference>
<keyword evidence="3 5" id="KW-0378">Hydrolase</keyword>
<accession>A0A6M8BR16</accession>
<dbReference type="GO" id="GO:0006284">
    <property type="term" value="P:base-excision repair"/>
    <property type="evidence" value="ECO:0007669"/>
    <property type="project" value="InterPro"/>
</dbReference>
<dbReference type="KEGG" id="theu:HPC62_00900"/>
<dbReference type="NCBIfam" id="TIGR00567">
    <property type="entry name" value="3mg"/>
    <property type="match status" value="1"/>
</dbReference>
<dbReference type="GO" id="GO:0003677">
    <property type="term" value="F:DNA binding"/>
    <property type="evidence" value="ECO:0007669"/>
    <property type="project" value="InterPro"/>
</dbReference>
<evidence type="ECO:0000256" key="3">
    <source>
        <dbReference type="ARBA" id="ARBA00022801"/>
    </source>
</evidence>
<sequence length="199" mass="21875">MPAVITPDWLSRCATQVAPDLLGCVLVRQLPSGEILRGVIVETEAYTPGDPACHAYRRRTPRNAVMFGPAGWAYVYLIYGMYHCFNVVTDLDGVPSAVLVRALELDRLPPGLDLGRHKLHRVAAGPGKLCRALQIDLSLTVTPLAPGQGLWLEGRSPTFQTQLDAGQISFVQTTRIGLTQGADRPWRWYVAESKAVSRR</sequence>
<evidence type="ECO:0000256" key="1">
    <source>
        <dbReference type="ARBA" id="ARBA00009232"/>
    </source>
</evidence>
<dbReference type="RefSeq" id="WP_172358707.1">
    <property type="nucleotide sequence ID" value="NZ_CP053661.1"/>
</dbReference>
<dbReference type="Gene3D" id="3.10.300.10">
    <property type="entry name" value="Methylpurine-DNA glycosylase (MPG)"/>
    <property type="match status" value="1"/>
</dbReference>
<evidence type="ECO:0000256" key="4">
    <source>
        <dbReference type="ARBA" id="ARBA00023204"/>
    </source>
</evidence>
<keyword evidence="2 5" id="KW-0227">DNA damage</keyword>
<keyword evidence="7" id="KW-1185">Reference proteome</keyword>
<evidence type="ECO:0000256" key="5">
    <source>
        <dbReference type="HAMAP-Rule" id="MF_00527"/>
    </source>
</evidence>
<organism evidence="6 7">
    <name type="scientific">Thermoleptolyngbya sichuanensis A183</name>
    <dbReference type="NCBI Taxonomy" id="2737172"/>
    <lineage>
        <taxon>Bacteria</taxon>
        <taxon>Bacillati</taxon>
        <taxon>Cyanobacteriota</taxon>
        <taxon>Cyanophyceae</taxon>
        <taxon>Oculatellales</taxon>
        <taxon>Oculatellaceae</taxon>
        <taxon>Thermoleptolyngbya</taxon>
        <taxon>Thermoleptolyngbya sichuanensis</taxon>
    </lineage>
</organism>
<reference evidence="6 7" key="1">
    <citation type="submission" date="2020-05" db="EMBL/GenBank/DDBJ databases">
        <title>Complete genome sequence of of a novel Thermoleptolyngbya strain isolated from hot springs of Ganzi, Sichuan China.</title>
        <authorList>
            <person name="Tang J."/>
            <person name="Daroch M."/>
            <person name="Li L."/>
            <person name="Waleron K."/>
            <person name="Waleron M."/>
            <person name="Waleron M."/>
        </authorList>
    </citation>
    <scope>NUCLEOTIDE SEQUENCE [LARGE SCALE GENOMIC DNA]</scope>
    <source>
        <strain evidence="6 7">PKUAC-SCTA183</strain>
    </source>
</reference>
<dbReference type="EMBL" id="CP053661">
    <property type="protein sequence ID" value="QKD84695.1"/>
    <property type="molecule type" value="Genomic_DNA"/>
</dbReference>
<dbReference type="HAMAP" id="MF_00527">
    <property type="entry name" value="3MGH"/>
    <property type="match status" value="1"/>
</dbReference>
<dbReference type="AlphaFoldDB" id="A0A6M8BR16"/>
<evidence type="ECO:0000256" key="2">
    <source>
        <dbReference type="ARBA" id="ARBA00022763"/>
    </source>
</evidence>
<gene>
    <name evidence="6" type="ORF">HPC62_00900</name>
</gene>
<dbReference type="CDD" id="cd00540">
    <property type="entry name" value="AAG"/>
    <property type="match status" value="1"/>
</dbReference>
<dbReference type="InterPro" id="IPR011034">
    <property type="entry name" value="Formyl_transferase-like_C_sf"/>
</dbReference>
<evidence type="ECO:0000313" key="6">
    <source>
        <dbReference type="EMBL" id="QKD84695.1"/>
    </source>
</evidence>
<keyword evidence="4 5" id="KW-0234">DNA repair</keyword>
<comment type="similarity">
    <text evidence="1 5">Belongs to the DNA glycosylase MPG family.</text>
</comment>
<dbReference type="EC" id="3.2.2.-" evidence="5"/>
<dbReference type="Pfam" id="PF02245">
    <property type="entry name" value="Pur_DNA_glyco"/>
    <property type="match status" value="1"/>
</dbReference>
<dbReference type="InterPro" id="IPR036995">
    <property type="entry name" value="MPG_sf"/>
</dbReference>
<dbReference type="GO" id="GO:0003905">
    <property type="term" value="F:alkylbase DNA N-glycosylase activity"/>
    <property type="evidence" value="ECO:0007669"/>
    <property type="project" value="InterPro"/>
</dbReference>
<dbReference type="SUPFAM" id="SSF50486">
    <property type="entry name" value="FMT C-terminal domain-like"/>
    <property type="match status" value="1"/>
</dbReference>
<proteinExistence type="inferred from homology"/>
<name>A0A6M8BR16_9CYAN</name>
<evidence type="ECO:0000313" key="7">
    <source>
        <dbReference type="Proteomes" id="UP000505210"/>
    </source>
</evidence>
<protein>
    <recommendedName>
        <fullName evidence="5">Putative 3-methyladenine DNA glycosylase</fullName>
        <ecNumber evidence="5">3.2.2.-</ecNumber>
    </recommendedName>
</protein>
<dbReference type="PANTHER" id="PTHR10429:SF0">
    <property type="entry name" value="DNA-3-METHYLADENINE GLYCOSYLASE"/>
    <property type="match status" value="1"/>
</dbReference>
<dbReference type="Proteomes" id="UP000505210">
    <property type="component" value="Chromosome"/>
</dbReference>
<dbReference type="InterPro" id="IPR003180">
    <property type="entry name" value="MPG"/>
</dbReference>